<protein>
    <submittedName>
        <fullName evidence="2">Protein FAM200A-like</fullName>
    </submittedName>
</protein>
<sequence length="741" mass="85051">MLLSRWKIKKKGLDNEAECFTELCDFALNIISLPHSNADCERIFSSVNCIKTKLRSRLLTETVSGLLHTKQCVKGGRESDLNCVNFEPTKCMYQKMAHNTFASPQKTKKPYYRQKYNADWENDERFKGWLSISPFFFHCKSCDVDGSAGKSEIEKHSNGKKHVKLLNSCKNQQSLTELITNSTHAKLENTIKNSEMHLAAFIAEHNLPYTTMEHLPKLIQKVCPDSKVALKIKCGRTKTESIVTNVIGAVSSSNIIELMKKNKFSIIIDESTDRSAIKHMAVIARIVDDNLLVHDELVTLIEVEKASADGLYNLIVHFFIENNIPYKHNMIGYAGDGANNMMGKTHSLATNLLKDIPDLFIMKCICHSFHLCASYSCLQLPRFVEDFARNVYNYLNNSPKRLIEYKEFQAFCNIKPHKLLYPGQTRWLSLLSVVNRIIEQYPALKIYFTSAVLEDKVMNAQTVLDTMSNPFNLLYLEFLGFSEGIKIHLVYDRIGTLYKEILNCYIQSEYMKNRKLYEIEYKNPRFYLQENNLYCGGIVSANICSLLKDKKITASQVSTFKNRCLMFESEISSLGSLASQLPILTKNINLDDLDREWRKLKIMEGVDDLNINMNISTFWSKVVNITKSDDTKMFPLLTVVIKNMTLPHSSACVERIFSSVNLIKTKFRNRLNTQNLIRLLHAKQVLKDYNCFSYEFSKEYMVLFNKQIKRRFIMNGSPGFGGGAVCWRAFAAFRIQISDCC</sequence>
<evidence type="ECO:0000259" key="1">
    <source>
        <dbReference type="Pfam" id="PF14291"/>
    </source>
</evidence>
<evidence type="ECO:0000313" key="3">
    <source>
        <dbReference type="Proteomes" id="UP000478052"/>
    </source>
</evidence>
<dbReference type="OrthoDB" id="6625780at2759"/>
<dbReference type="AlphaFoldDB" id="A0A6G0Y9F1"/>
<comment type="caution">
    <text evidence="2">The sequence shown here is derived from an EMBL/GenBank/DDBJ whole genome shotgun (WGS) entry which is preliminary data.</text>
</comment>
<dbReference type="InterPro" id="IPR012337">
    <property type="entry name" value="RNaseH-like_sf"/>
</dbReference>
<organism evidence="2 3">
    <name type="scientific">Aphis craccivora</name>
    <name type="common">Cowpea aphid</name>
    <dbReference type="NCBI Taxonomy" id="307492"/>
    <lineage>
        <taxon>Eukaryota</taxon>
        <taxon>Metazoa</taxon>
        <taxon>Ecdysozoa</taxon>
        <taxon>Arthropoda</taxon>
        <taxon>Hexapoda</taxon>
        <taxon>Insecta</taxon>
        <taxon>Pterygota</taxon>
        <taxon>Neoptera</taxon>
        <taxon>Paraneoptera</taxon>
        <taxon>Hemiptera</taxon>
        <taxon>Sternorrhyncha</taxon>
        <taxon>Aphidomorpha</taxon>
        <taxon>Aphidoidea</taxon>
        <taxon>Aphididae</taxon>
        <taxon>Aphidini</taxon>
        <taxon>Aphis</taxon>
        <taxon>Aphis</taxon>
    </lineage>
</organism>
<dbReference type="PANTHER" id="PTHR37162:SF1">
    <property type="entry name" value="BED-TYPE DOMAIN-CONTAINING PROTEIN"/>
    <property type="match status" value="1"/>
</dbReference>
<proteinExistence type="predicted"/>
<dbReference type="SUPFAM" id="SSF53098">
    <property type="entry name" value="Ribonuclease H-like"/>
    <property type="match status" value="2"/>
</dbReference>
<dbReference type="Pfam" id="PF14291">
    <property type="entry name" value="DUF4371"/>
    <property type="match status" value="1"/>
</dbReference>
<feature type="domain" description="DUF4371" evidence="1">
    <location>
        <begin position="252"/>
        <end position="344"/>
    </location>
</feature>
<evidence type="ECO:0000313" key="2">
    <source>
        <dbReference type="EMBL" id="KAF0751629.1"/>
    </source>
</evidence>
<dbReference type="EMBL" id="VUJU01005315">
    <property type="protein sequence ID" value="KAF0751629.1"/>
    <property type="molecule type" value="Genomic_DNA"/>
</dbReference>
<dbReference type="InterPro" id="IPR025398">
    <property type="entry name" value="DUF4371"/>
</dbReference>
<reference evidence="2 3" key="1">
    <citation type="submission" date="2019-08" db="EMBL/GenBank/DDBJ databases">
        <title>Whole genome of Aphis craccivora.</title>
        <authorList>
            <person name="Voronova N.V."/>
            <person name="Shulinski R.S."/>
            <person name="Bandarenka Y.V."/>
            <person name="Zhorov D.G."/>
            <person name="Warner D."/>
        </authorList>
    </citation>
    <scope>NUCLEOTIDE SEQUENCE [LARGE SCALE GENOMIC DNA]</scope>
    <source>
        <strain evidence="2">180601</strain>
        <tissue evidence="2">Whole Body</tissue>
    </source>
</reference>
<accession>A0A6G0Y9F1</accession>
<dbReference type="PANTHER" id="PTHR37162">
    <property type="entry name" value="HAT FAMILY DIMERISATION DOMAINCONTAINING PROTEIN-RELATED"/>
    <property type="match status" value="1"/>
</dbReference>
<name>A0A6G0Y9F1_APHCR</name>
<keyword evidence="3" id="KW-1185">Reference proteome</keyword>
<dbReference type="Proteomes" id="UP000478052">
    <property type="component" value="Unassembled WGS sequence"/>
</dbReference>
<gene>
    <name evidence="2" type="ORF">FWK35_00017272</name>
</gene>